<protein>
    <submittedName>
        <fullName evidence="1">Uncharacterized protein</fullName>
    </submittedName>
</protein>
<keyword evidence="2" id="KW-1185">Reference proteome</keyword>
<evidence type="ECO:0000313" key="2">
    <source>
        <dbReference type="Proteomes" id="UP000655044"/>
    </source>
</evidence>
<accession>A0A8J3RYG7</accession>
<dbReference type="EMBL" id="BOOI01000010">
    <property type="protein sequence ID" value="GIH82915.1"/>
    <property type="molecule type" value="Genomic_DNA"/>
</dbReference>
<evidence type="ECO:0000313" key="1">
    <source>
        <dbReference type="EMBL" id="GIH82915.1"/>
    </source>
</evidence>
<organism evidence="1 2">
    <name type="scientific">Planobispora rosea</name>
    <dbReference type="NCBI Taxonomy" id="35762"/>
    <lineage>
        <taxon>Bacteria</taxon>
        <taxon>Bacillati</taxon>
        <taxon>Actinomycetota</taxon>
        <taxon>Actinomycetes</taxon>
        <taxon>Streptosporangiales</taxon>
        <taxon>Streptosporangiaceae</taxon>
        <taxon>Planobispora</taxon>
    </lineage>
</organism>
<dbReference type="Proteomes" id="UP000655044">
    <property type="component" value="Unassembled WGS sequence"/>
</dbReference>
<name>A0A8J3RYG7_PLARO</name>
<gene>
    <name evidence="1" type="ORF">Pro02_13230</name>
</gene>
<reference evidence="1" key="1">
    <citation type="submission" date="2021-01" db="EMBL/GenBank/DDBJ databases">
        <title>Whole genome shotgun sequence of Planobispora rosea NBRC 15558.</title>
        <authorList>
            <person name="Komaki H."/>
            <person name="Tamura T."/>
        </authorList>
    </citation>
    <scope>NUCLEOTIDE SEQUENCE</scope>
    <source>
        <strain evidence="1">NBRC 15558</strain>
    </source>
</reference>
<dbReference type="AlphaFoldDB" id="A0A8J3RYG7"/>
<proteinExistence type="predicted"/>
<comment type="caution">
    <text evidence="1">The sequence shown here is derived from an EMBL/GenBank/DDBJ whole genome shotgun (WGS) entry which is preliminary data.</text>
</comment>
<sequence>MRSLFRRRSAPVTVSSDEVTGTVCDRICRAEAVMERARTAAWPAR</sequence>
<dbReference type="RefSeq" id="WP_176728565.1">
    <property type="nucleotide sequence ID" value="NZ_BMQP01000003.1"/>
</dbReference>